<dbReference type="GO" id="GO:0004813">
    <property type="term" value="F:alanine-tRNA ligase activity"/>
    <property type="evidence" value="ECO:0007669"/>
    <property type="project" value="UniProtKB-EC"/>
</dbReference>
<keyword evidence="5" id="KW-0175">Coiled coil</keyword>
<organism evidence="7 8">
    <name type="scientific">Priestia iocasae</name>
    <dbReference type="NCBI Taxonomy" id="2291674"/>
    <lineage>
        <taxon>Bacteria</taxon>
        <taxon>Bacillati</taxon>
        <taxon>Bacillota</taxon>
        <taxon>Bacilli</taxon>
        <taxon>Bacillales</taxon>
        <taxon>Bacillaceae</taxon>
        <taxon>Priestia</taxon>
    </lineage>
</organism>
<accession>A0ABS2QW13</accession>
<dbReference type="InterPro" id="IPR012947">
    <property type="entry name" value="tRNA_SAD"/>
</dbReference>
<dbReference type="InterPro" id="IPR018163">
    <property type="entry name" value="Thr/Ala-tRNA-synth_IIc_edit"/>
</dbReference>
<comment type="cofactor">
    <cofactor evidence="1">
        <name>Zn(2+)</name>
        <dbReference type="ChEBI" id="CHEBI:29105"/>
    </cofactor>
</comment>
<sequence>MKTERLYYTNPYTHTWTATITDVYEKDDHYIIKLDKTAFYPEGGGQPSDHGTISGMEVLEVFEENNDVFHKVKNKPAKSDVTCVLDWQRRFDHMQQHTGQHLLSAICIEEYDAHTLSFHLGSEDTTIDLAVASLDEQQLQHIEQKVNEAIYANKEILTYYLHRNDLSTIPLHKIPDVTDENLRIVEIKDIDYSACRGTHVSRTGELGLMKLSKTEKQKGYTRLFFKCGMRAKEDYQEAQHILQTLSQMFSTSRSGILDRVKKLEQEQKQLQKELEKLKLENAKRLTKQLVNQSENSFIFHIFEEESMKDIQLMAKEVLSQTNCVILFASTSEQKVLLSHNGATSIHCGSLLKEHLSSFNGRGGGNDKQAQASFTNQEDWANFLSHIKPFLS</sequence>
<dbReference type="InterPro" id="IPR051335">
    <property type="entry name" value="Alanyl-tRNA_Editing_Enzymes"/>
</dbReference>
<evidence type="ECO:0000256" key="4">
    <source>
        <dbReference type="ARBA" id="ARBA00022833"/>
    </source>
</evidence>
<dbReference type="Gene3D" id="3.30.980.10">
    <property type="entry name" value="Threonyl-trna Synthetase, Chain A, domain 2"/>
    <property type="match status" value="1"/>
</dbReference>
<reference evidence="7 8" key="1">
    <citation type="submission" date="2021-01" db="EMBL/GenBank/DDBJ databases">
        <title>Genomic Encyclopedia of Type Strains, Phase IV (KMG-IV): sequencing the most valuable type-strain genomes for metagenomic binning, comparative biology and taxonomic classification.</title>
        <authorList>
            <person name="Goeker M."/>
        </authorList>
    </citation>
    <scope>NUCLEOTIDE SEQUENCE [LARGE SCALE GENOMIC DNA]</scope>
    <source>
        <strain evidence="7 8">DSM 104297</strain>
    </source>
</reference>
<evidence type="ECO:0000313" key="7">
    <source>
        <dbReference type="EMBL" id="MBM7703678.1"/>
    </source>
</evidence>
<dbReference type="PANTHER" id="PTHR43462">
    <property type="entry name" value="ALANYL-TRNA EDITING PROTEIN"/>
    <property type="match status" value="1"/>
</dbReference>
<evidence type="ECO:0000256" key="2">
    <source>
        <dbReference type="ARBA" id="ARBA00004496"/>
    </source>
</evidence>
<keyword evidence="4" id="KW-0862">Zinc</keyword>
<evidence type="ECO:0000256" key="1">
    <source>
        <dbReference type="ARBA" id="ARBA00001947"/>
    </source>
</evidence>
<dbReference type="InterPro" id="IPR003156">
    <property type="entry name" value="DHHA1_dom"/>
</dbReference>
<dbReference type="Gene3D" id="3.10.310.40">
    <property type="match status" value="1"/>
</dbReference>
<dbReference type="Pfam" id="PF02272">
    <property type="entry name" value="DHHA1"/>
    <property type="match status" value="1"/>
</dbReference>
<dbReference type="InterPro" id="IPR009000">
    <property type="entry name" value="Transl_B-barrel_sf"/>
</dbReference>
<gene>
    <name evidence="7" type="ORF">JOC83_002527</name>
</gene>
<dbReference type="SUPFAM" id="SSF55186">
    <property type="entry name" value="ThrRS/AlaRS common domain"/>
    <property type="match status" value="1"/>
</dbReference>
<dbReference type="SUPFAM" id="SSF50447">
    <property type="entry name" value="Translation proteins"/>
    <property type="match status" value="1"/>
</dbReference>
<dbReference type="PANTHER" id="PTHR43462:SF1">
    <property type="entry name" value="ALANYL-TRNA EDITING PROTEIN AARSD1"/>
    <property type="match status" value="1"/>
</dbReference>
<comment type="caution">
    <text evidence="7">The sequence shown here is derived from an EMBL/GenBank/DDBJ whole genome shotgun (WGS) entry which is preliminary data.</text>
</comment>
<feature type="coiled-coil region" evidence="5">
    <location>
        <begin position="253"/>
        <end position="287"/>
    </location>
</feature>
<protein>
    <submittedName>
        <fullName evidence="7">Alanyl-tRNA synthetase</fullName>
        <ecNumber evidence="7">6.1.1.7</ecNumber>
    </submittedName>
</protein>
<dbReference type="PROSITE" id="PS50860">
    <property type="entry name" value="AA_TRNA_LIGASE_II_ALA"/>
    <property type="match status" value="1"/>
</dbReference>
<comment type="subcellular location">
    <subcellularLocation>
        <location evidence="2">Cytoplasm</location>
    </subcellularLocation>
</comment>
<evidence type="ECO:0000313" key="8">
    <source>
        <dbReference type="Proteomes" id="UP000809829"/>
    </source>
</evidence>
<keyword evidence="8" id="KW-1185">Reference proteome</keyword>
<dbReference type="EC" id="6.1.1.7" evidence="7"/>
<name>A0ABS2QW13_9BACI</name>
<evidence type="ECO:0000256" key="5">
    <source>
        <dbReference type="SAM" id="Coils"/>
    </source>
</evidence>
<keyword evidence="7" id="KW-0436">Ligase</keyword>
<proteinExistence type="predicted"/>
<dbReference type="Proteomes" id="UP000809829">
    <property type="component" value="Unassembled WGS sequence"/>
</dbReference>
<dbReference type="Gene3D" id="2.40.30.130">
    <property type="match status" value="1"/>
</dbReference>
<dbReference type="EMBL" id="JAFBFC010000004">
    <property type="protein sequence ID" value="MBM7703678.1"/>
    <property type="molecule type" value="Genomic_DNA"/>
</dbReference>
<dbReference type="RefSeq" id="WP_205187632.1">
    <property type="nucleotide sequence ID" value="NZ_JAFBFC010000004.1"/>
</dbReference>
<keyword evidence="3" id="KW-0479">Metal-binding</keyword>
<evidence type="ECO:0000259" key="6">
    <source>
        <dbReference type="PROSITE" id="PS50860"/>
    </source>
</evidence>
<dbReference type="InterPro" id="IPR018165">
    <property type="entry name" value="Ala-tRNA-synth_IIc_core"/>
</dbReference>
<dbReference type="SMART" id="SM00863">
    <property type="entry name" value="tRNA_SAD"/>
    <property type="match status" value="1"/>
</dbReference>
<evidence type="ECO:0000256" key="3">
    <source>
        <dbReference type="ARBA" id="ARBA00022723"/>
    </source>
</evidence>
<dbReference type="Pfam" id="PF07973">
    <property type="entry name" value="tRNA_SAD"/>
    <property type="match status" value="1"/>
</dbReference>
<feature type="domain" description="Alanyl-transfer RNA synthetases family profile" evidence="6">
    <location>
        <begin position="1"/>
        <end position="237"/>
    </location>
</feature>